<keyword evidence="9" id="KW-1185">Reference proteome</keyword>
<name>A0A409VCB2_9AGAR</name>
<keyword evidence="3" id="KW-0560">Oxidoreductase</keyword>
<dbReference type="SUPFAM" id="SSF51430">
    <property type="entry name" value="NAD(P)-linked oxidoreductase"/>
    <property type="match status" value="1"/>
</dbReference>
<dbReference type="InterPro" id="IPR020471">
    <property type="entry name" value="AKR"/>
</dbReference>
<dbReference type="InterPro" id="IPR023210">
    <property type="entry name" value="NADP_OxRdtase_dom"/>
</dbReference>
<dbReference type="FunCoup" id="A0A409VCB2">
    <property type="interactions" value="175"/>
</dbReference>
<sequence length="290" mass="31720">MSKINVTLNTGSKIPWLGFGTGTALYGRDAANLVRVAIENGITHLDGAQMYNNEDTLGAGIKACGKSRSDLFVTTKLKNLAPGETVKDSLKASLKRLGLDYVDLFLIHDPTPASKEGKLAEWWKGMEEAYRDGLAKNIGVSNFKVEDLKEIIGAGSIVPAANQIELHPYVWKAAEPIVKFCQEKGITIESYGGQTPIVRASGGPIDATLAAIRERLEKARGKPVTAGQVLTKWLLQKNVVVVTTTSKVERIKEFQDTEDVPDLTTEEIQALESEASKLHKRIYMKHVFGE</sequence>
<dbReference type="PROSITE" id="PS00062">
    <property type="entry name" value="ALDOKETO_REDUCTASE_2"/>
    <property type="match status" value="1"/>
</dbReference>
<keyword evidence="2" id="KW-0521">NADP</keyword>
<feature type="site" description="Lowers pKa of active site Tyr" evidence="6">
    <location>
        <position position="76"/>
    </location>
</feature>
<dbReference type="STRING" id="231916.A0A409VCB2"/>
<evidence type="ECO:0000313" key="8">
    <source>
        <dbReference type="EMBL" id="PPQ64682.1"/>
    </source>
</evidence>
<accession>A0A409VCB2</accession>
<evidence type="ECO:0000256" key="4">
    <source>
        <dbReference type="PIRSR" id="PIRSR000097-1"/>
    </source>
</evidence>
<dbReference type="GO" id="GO:0016652">
    <property type="term" value="F:oxidoreductase activity, acting on NAD(P)H as acceptor"/>
    <property type="evidence" value="ECO:0007669"/>
    <property type="project" value="InterPro"/>
</dbReference>
<protein>
    <recommendedName>
        <fullName evidence="7">NADP-dependent oxidoreductase domain-containing protein</fullName>
    </recommendedName>
</protein>
<dbReference type="PRINTS" id="PR00069">
    <property type="entry name" value="ALDKETRDTASE"/>
</dbReference>
<dbReference type="Gene3D" id="3.20.20.100">
    <property type="entry name" value="NADP-dependent oxidoreductase domain"/>
    <property type="match status" value="1"/>
</dbReference>
<dbReference type="EMBL" id="NHYE01005664">
    <property type="protein sequence ID" value="PPQ64682.1"/>
    <property type="molecule type" value="Genomic_DNA"/>
</dbReference>
<dbReference type="CDD" id="cd19120">
    <property type="entry name" value="AKR_AKR3C2-3"/>
    <property type="match status" value="1"/>
</dbReference>
<reference evidence="8 9" key="1">
    <citation type="journal article" date="2018" name="Evol. Lett.">
        <title>Horizontal gene cluster transfer increased hallucinogenic mushroom diversity.</title>
        <authorList>
            <person name="Reynolds H.T."/>
            <person name="Vijayakumar V."/>
            <person name="Gluck-Thaler E."/>
            <person name="Korotkin H.B."/>
            <person name="Matheny P.B."/>
            <person name="Slot J.C."/>
        </authorList>
    </citation>
    <scope>NUCLEOTIDE SEQUENCE [LARGE SCALE GENOMIC DNA]</scope>
    <source>
        <strain evidence="8 9">SRW20</strain>
    </source>
</reference>
<evidence type="ECO:0000256" key="1">
    <source>
        <dbReference type="ARBA" id="ARBA00007905"/>
    </source>
</evidence>
<dbReference type="InterPro" id="IPR036812">
    <property type="entry name" value="NAD(P)_OxRdtase_dom_sf"/>
</dbReference>
<evidence type="ECO:0000256" key="2">
    <source>
        <dbReference type="ARBA" id="ARBA00022857"/>
    </source>
</evidence>
<dbReference type="OrthoDB" id="416253at2759"/>
<evidence type="ECO:0000313" key="9">
    <source>
        <dbReference type="Proteomes" id="UP000284706"/>
    </source>
</evidence>
<dbReference type="InParanoid" id="A0A409VCB2"/>
<proteinExistence type="inferred from homology"/>
<evidence type="ECO:0000256" key="6">
    <source>
        <dbReference type="PIRSR" id="PIRSR000097-3"/>
    </source>
</evidence>
<comment type="caution">
    <text evidence="8">The sequence shown here is derived from an EMBL/GenBank/DDBJ whole genome shotgun (WGS) entry which is preliminary data.</text>
</comment>
<dbReference type="GO" id="GO:0016616">
    <property type="term" value="F:oxidoreductase activity, acting on the CH-OH group of donors, NAD or NADP as acceptor"/>
    <property type="evidence" value="ECO:0007669"/>
    <property type="project" value="UniProtKB-ARBA"/>
</dbReference>
<dbReference type="InterPro" id="IPR044494">
    <property type="entry name" value="AKR3C2/3"/>
</dbReference>
<organism evidence="8 9">
    <name type="scientific">Gymnopilus dilepis</name>
    <dbReference type="NCBI Taxonomy" id="231916"/>
    <lineage>
        <taxon>Eukaryota</taxon>
        <taxon>Fungi</taxon>
        <taxon>Dikarya</taxon>
        <taxon>Basidiomycota</taxon>
        <taxon>Agaricomycotina</taxon>
        <taxon>Agaricomycetes</taxon>
        <taxon>Agaricomycetidae</taxon>
        <taxon>Agaricales</taxon>
        <taxon>Agaricineae</taxon>
        <taxon>Hymenogastraceae</taxon>
        <taxon>Gymnopilus</taxon>
    </lineage>
</organism>
<evidence type="ECO:0000256" key="5">
    <source>
        <dbReference type="PIRSR" id="PIRSR000097-2"/>
    </source>
</evidence>
<dbReference type="PANTHER" id="PTHR43827">
    <property type="entry name" value="2,5-DIKETO-D-GLUCONIC ACID REDUCTASE"/>
    <property type="match status" value="1"/>
</dbReference>
<dbReference type="Proteomes" id="UP000284706">
    <property type="component" value="Unassembled WGS sequence"/>
</dbReference>
<dbReference type="InterPro" id="IPR018170">
    <property type="entry name" value="Aldo/ket_reductase_CS"/>
</dbReference>
<comment type="similarity">
    <text evidence="1">Belongs to the aldo/keto reductase family.</text>
</comment>
<gene>
    <name evidence="8" type="ORF">CVT26_002772</name>
</gene>
<dbReference type="Pfam" id="PF00248">
    <property type="entry name" value="Aldo_ket_red"/>
    <property type="match status" value="1"/>
</dbReference>
<dbReference type="PIRSF" id="PIRSF000097">
    <property type="entry name" value="AKR"/>
    <property type="match status" value="1"/>
</dbReference>
<dbReference type="PANTHER" id="PTHR43827:SF3">
    <property type="entry name" value="NADP-DEPENDENT OXIDOREDUCTASE DOMAIN-CONTAINING PROTEIN"/>
    <property type="match status" value="1"/>
</dbReference>
<feature type="domain" description="NADP-dependent oxidoreductase" evidence="7">
    <location>
        <begin position="24"/>
        <end position="273"/>
    </location>
</feature>
<feature type="active site" description="Proton donor" evidence="4">
    <location>
        <position position="51"/>
    </location>
</feature>
<feature type="binding site" evidence="5">
    <location>
        <position position="108"/>
    </location>
    <ligand>
        <name>substrate</name>
    </ligand>
</feature>
<evidence type="ECO:0000259" key="7">
    <source>
        <dbReference type="Pfam" id="PF00248"/>
    </source>
</evidence>
<evidence type="ECO:0000256" key="3">
    <source>
        <dbReference type="ARBA" id="ARBA00023002"/>
    </source>
</evidence>
<dbReference type="AlphaFoldDB" id="A0A409VCB2"/>